<sequence length="150" mass="15484">MTVTARPAAPLFGTQVIGQTEKALNAILERQLAGTGLTEPQWVALTLTVVGGGELDRPQLTGRVAGVLKIGEARAAEILGELAAAGLLHVPDEGAATATGDGQALWSRVRATIGEITQQLWGDLPQDELATAGRVLNTVLTRANTLLSAA</sequence>
<evidence type="ECO:0008006" key="3">
    <source>
        <dbReference type="Google" id="ProtNLM"/>
    </source>
</evidence>
<accession>A0ABW8A904</accession>
<dbReference type="InterPro" id="IPR036388">
    <property type="entry name" value="WH-like_DNA-bd_sf"/>
</dbReference>
<keyword evidence="2" id="KW-1185">Reference proteome</keyword>
<dbReference type="InterPro" id="IPR036390">
    <property type="entry name" value="WH_DNA-bd_sf"/>
</dbReference>
<dbReference type="Proteomes" id="UP001612928">
    <property type="component" value="Unassembled WGS sequence"/>
</dbReference>
<evidence type="ECO:0000313" key="1">
    <source>
        <dbReference type="EMBL" id="MFI7443267.1"/>
    </source>
</evidence>
<dbReference type="SUPFAM" id="SSF46785">
    <property type="entry name" value="Winged helix' DNA-binding domain"/>
    <property type="match status" value="1"/>
</dbReference>
<evidence type="ECO:0000313" key="2">
    <source>
        <dbReference type="Proteomes" id="UP001612928"/>
    </source>
</evidence>
<proteinExistence type="predicted"/>
<dbReference type="RefSeq" id="WP_397023400.1">
    <property type="nucleotide sequence ID" value="NZ_JBITMB010000006.1"/>
</dbReference>
<protein>
    <recommendedName>
        <fullName evidence="3">MarR family transcriptional regulator</fullName>
    </recommendedName>
</protein>
<dbReference type="Gene3D" id="1.10.10.10">
    <property type="entry name" value="Winged helix-like DNA-binding domain superfamily/Winged helix DNA-binding domain"/>
    <property type="match status" value="1"/>
</dbReference>
<reference evidence="1 2" key="1">
    <citation type="submission" date="2024-10" db="EMBL/GenBank/DDBJ databases">
        <title>The Natural Products Discovery Center: Release of the First 8490 Sequenced Strains for Exploring Actinobacteria Biosynthetic Diversity.</title>
        <authorList>
            <person name="Kalkreuter E."/>
            <person name="Kautsar S.A."/>
            <person name="Yang D."/>
            <person name="Bader C.D."/>
            <person name="Teijaro C.N."/>
            <person name="Fluegel L."/>
            <person name="Davis C.M."/>
            <person name="Simpson J.R."/>
            <person name="Lauterbach L."/>
            <person name="Steele A.D."/>
            <person name="Gui C."/>
            <person name="Meng S."/>
            <person name="Li G."/>
            <person name="Viehrig K."/>
            <person name="Ye F."/>
            <person name="Su P."/>
            <person name="Kiefer A.F."/>
            <person name="Nichols A."/>
            <person name="Cepeda A.J."/>
            <person name="Yan W."/>
            <person name="Fan B."/>
            <person name="Jiang Y."/>
            <person name="Adhikari A."/>
            <person name="Zheng C.-J."/>
            <person name="Schuster L."/>
            <person name="Cowan T.M."/>
            <person name="Smanski M.J."/>
            <person name="Chevrette M.G."/>
            <person name="De Carvalho L.P.S."/>
            <person name="Shen B."/>
        </authorList>
    </citation>
    <scope>NUCLEOTIDE SEQUENCE [LARGE SCALE GENOMIC DNA]</scope>
    <source>
        <strain evidence="1 2">NPDC049503</strain>
    </source>
</reference>
<organism evidence="1 2">
    <name type="scientific">Nonomuraea indica</name>
    <dbReference type="NCBI Taxonomy" id="1581193"/>
    <lineage>
        <taxon>Bacteria</taxon>
        <taxon>Bacillati</taxon>
        <taxon>Actinomycetota</taxon>
        <taxon>Actinomycetes</taxon>
        <taxon>Streptosporangiales</taxon>
        <taxon>Streptosporangiaceae</taxon>
        <taxon>Nonomuraea</taxon>
    </lineage>
</organism>
<comment type="caution">
    <text evidence="1">The sequence shown here is derived from an EMBL/GenBank/DDBJ whole genome shotgun (WGS) entry which is preliminary data.</text>
</comment>
<dbReference type="EMBL" id="JBITMB010000006">
    <property type="protein sequence ID" value="MFI7443267.1"/>
    <property type="molecule type" value="Genomic_DNA"/>
</dbReference>
<name>A0ABW8A904_9ACTN</name>
<gene>
    <name evidence="1" type="ORF">ACIBP5_25135</name>
</gene>